<dbReference type="CDD" id="cd07721">
    <property type="entry name" value="yflN-like_MBL-fold"/>
    <property type="match status" value="1"/>
</dbReference>
<keyword evidence="2" id="KW-0378">Hydrolase</keyword>
<feature type="domain" description="Metallo-beta-lactamase" evidence="1">
    <location>
        <begin position="16"/>
        <end position="217"/>
    </location>
</feature>
<dbReference type="Gene3D" id="3.60.15.10">
    <property type="entry name" value="Ribonuclease Z/Hydroxyacylglutathione hydrolase-like"/>
    <property type="match status" value="1"/>
</dbReference>
<comment type="caution">
    <text evidence="2">The sequence shown here is derived from an EMBL/GenBank/DDBJ whole genome shotgun (WGS) entry which is preliminary data.</text>
</comment>
<evidence type="ECO:0000259" key="1">
    <source>
        <dbReference type="SMART" id="SM00849"/>
    </source>
</evidence>
<organism evidence="2 3">
    <name type="scientific">Antarcticimicrobium luteum</name>
    <dbReference type="NCBI Taxonomy" id="2547397"/>
    <lineage>
        <taxon>Bacteria</taxon>
        <taxon>Pseudomonadati</taxon>
        <taxon>Pseudomonadota</taxon>
        <taxon>Alphaproteobacteria</taxon>
        <taxon>Rhodobacterales</taxon>
        <taxon>Paracoccaceae</taxon>
        <taxon>Antarcticimicrobium</taxon>
    </lineage>
</organism>
<dbReference type="InterPro" id="IPR036866">
    <property type="entry name" value="RibonucZ/Hydroxyglut_hydro"/>
</dbReference>
<dbReference type="Pfam" id="PF00753">
    <property type="entry name" value="Lactamase_B"/>
    <property type="match status" value="1"/>
</dbReference>
<sequence length="237" mass="25746">MTNPRIETIPMLPFGMLNAFLLIKGDSAILVDTGLPNSARRVENALKKNGLGWSNLRLIVLTHAHIDHAGSAADLRDLSSAPIIAHEAELAYCQGRTPIFLPTRWFGRLFRMTGAIQRPFRYFTPDLIVSGDGHDLSDYGISARLLFTPGHTPGSLSLLLENGGVLAGDLAASGILLGGIARKNRPIQPPFEESPRQVAASLRLLLSQGCTRFFLGHGGPLTAREIDRHIRNLDAKS</sequence>
<proteinExistence type="predicted"/>
<evidence type="ECO:0000313" key="2">
    <source>
        <dbReference type="EMBL" id="TDK50587.1"/>
    </source>
</evidence>
<dbReference type="OrthoDB" id="9773738at2"/>
<protein>
    <submittedName>
        <fullName evidence="2">MBL fold metallo-hydrolase</fullName>
    </submittedName>
</protein>
<accession>A0A4R5VE79</accession>
<gene>
    <name evidence="2" type="ORF">E1832_06090</name>
</gene>
<dbReference type="SMART" id="SM00849">
    <property type="entry name" value="Lactamase_B"/>
    <property type="match status" value="1"/>
</dbReference>
<evidence type="ECO:0000313" key="3">
    <source>
        <dbReference type="Proteomes" id="UP000295301"/>
    </source>
</evidence>
<reference evidence="2 3" key="1">
    <citation type="submission" date="2019-03" db="EMBL/GenBank/DDBJ databases">
        <title>Ruegeria lutea sp. nov., a novel strain, isolated from marine sediment, the Masan Bay, South Korea.</title>
        <authorList>
            <person name="Kim J."/>
            <person name="Kim D.-Y."/>
            <person name="Lee S.-S."/>
        </authorList>
    </citation>
    <scope>NUCLEOTIDE SEQUENCE [LARGE SCALE GENOMIC DNA]</scope>
    <source>
        <strain evidence="2 3">318-1</strain>
    </source>
</reference>
<name>A0A4R5VE79_9RHOB</name>
<dbReference type="InterPro" id="IPR050855">
    <property type="entry name" value="NDM-1-like"/>
</dbReference>
<keyword evidence="3" id="KW-1185">Reference proteome</keyword>
<dbReference type="EMBL" id="SMUV01000055">
    <property type="protein sequence ID" value="TDK50587.1"/>
    <property type="molecule type" value="Genomic_DNA"/>
</dbReference>
<dbReference type="Proteomes" id="UP000295301">
    <property type="component" value="Unassembled WGS sequence"/>
</dbReference>
<dbReference type="PANTHER" id="PTHR42951">
    <property type="entry name" value="METALLO-BETA-LACTAMASE DOMAIN-CONTAINING"/>
    <property type="match status" value="1"/>
</dbReference>
<dbReference type="GO" id="GO:0016787">
    <property type="term" value="F:hydrolase activity"/>
    <property type="evidence" value="ECO:0007669"/>
    <property type="project" value="UniProtKB-KW"/>
</dbReference>
<dbReference type="PANTHER" id="PTHR42951:SF17">
    <property type="entry name" value="METALLO-BETA-LACTAMASE DOMAIN-CONTAINING PROTEIN"/>
    <property type="match status" value="1"/>
</dbReference>
<dbReference type="SUPFAM" id="SSF56281">
    <property type="entry name" value="Metallo-hydrolase/oxidoreductase"/>
    <property type="match status" value="1"/>
</dbReference>
<dbReference type="AlphaFoldDB" id="A0A4R5VE79"/>
<dbReference type="InterPro" id="IPR001279">
    <property type="entry name" value="Metallo-B-lactamas"/>
</dbReference>